<dbReference type="EMBL" id="CP108057">
    <property type="protein sequence ID" value="WUO45950.1"/>
    <property type="molecule type" value="Genomic_DNA"/>
</dbReference>
<feature type="transmembrane region" description="Helical" evidence="1">
    <location>
        <begin position="59"/>
        <end position="79"/>
    </location>
</feature>
<reference evidence="2" key="1">
    <citation type="submission" date="2022-10" db="EMBL/GenBank/DDBJ databases">
        <title>The complete genomes of actinobacterial strains from the NBC collection.</title>
        <authorList>
            <person name="Joergensen T.S."/>
            <person name="Alvarez Arevalo M."/>
            <person name="Sterndorff E.B."/>
            <person name="Faurdal D."/>
            <person name="Vuksanovic O."/>
            <person name="Mourched A.-S."/>
            <person name="Charusanti P."/>
            <person name="Shaw S."/>
            <person name="Blin K."/>
            <person name="Weber T."/>
        </authorList>
    </citation>
    <scope>NUCLEOTIDE SEQUENCE</scope>
    <source>
        <strain evidence="2">NBC_00283</strain>
    </source>
</reference>
<accession>A0ABZ1RIK0</accession>
<keyword evidence="3" id="KW-1185">Reference proteome</keyword>
<keyword evidence="1" id="KW-0472">Membrane</keyword>
<dbReference type="Proteomes" id="UP001432075">
    <property type="component" value="Chromosome"/>
</dbReference>
<keyword evidence="1" id="KW-0812">Transmembrane</keyword>
<keyword evidence="1" id="KW-1133">Transmembrane helix</keyword>
<evidence type="ECO:0000256" key="1">
    <source>
        <dbReference type="SAM" id="Phobius"/>
    </source>
</evidence>
<sequence length="146" mass="15674">MTAGVGSTTVNWQVSRMAAGGGRRPRKGDETVDFTCPRCRKTLSVAVESLAKARIKYEIYRALAWLLALSLLVTLPMLIHLGGQTVEEGDDGAVRVVGWLVLAVAVAVIVAPGFFVAAGNYSGVKKLRLVRPGGGRTIWVQGHRLF</sequence>
<evidence type="ECO:0000313" key="3">
    <source>
        <dbReference type="Proteomes" id="UP001432075"/>
    </source>
</evidence>
<organism evidence="2 3">
    <name type="scientific">Streptomyces goshikiensis</name>
    <dbReference type="NCBI Taxonomy" id="1942"/>
    <lineage>
        <taxon>Bacteria</taxon>
        <taxon>Bacillati</taxon>
        <taxon>Actinomycetota</taxon>
        <taxon>Actinomycetes</taxon>
        <taxon>Kitasatosporales</taxon>
        <taxon>Streptomycetaceae</taxon>
        <taxon>Streptomyces</taxon>
    </lineage>
</organism>
<protein>
    <submittedName>
        <fullName evidence="2">Uncharacterized protein</fullName>
    </submittedName>
</protein>
<proteinExistence type="predicted"/>
<name>A0ABZ1RIK0_9ACTN</name>
<dbReference type="RefSeq" id="WP_328775682.1">
    <property type="nucleotide sequence ID" value="NZ_CP108057.1"/>
</dbReference>
<gene>
    <name evidence="2" type="ORF">OHU17_08920</name>
</gene>
<evidence type="ECO:0000313" key="2">
    <source>
        <dbReference type="EMBL" id="WUO45950.1"/>
    </source>
</evidence>
<feature type="transmembrane region" description="Helical" evidence="1">
    <location>
        <begin position="99"/>
        <end position="121"/>
    </location>
</feature>